<dbReference type="GeneID" id="84906688"/>
<sequence length="470" mass="49668">MSGVTPYGFVKMRLPEIRRAIADDLKNRLMAAGLDGNIETRPDSVLGMLIDTFAEREAALWENAEAVYNAMYPQTAAGVSLDRAVSLAGVARLGAQKAYTRLIFWGAKGTLIPKGAQASAENGSLWATDDAVSIMASAAAGLVLQATGDEVGLTCNGVVYRFTGKQPLAGLAAKFEGSGLLANYDGVNLTLTAGDGVNRRFSDLLGVRVLEIGAAVAATASDNEATAAAGEINRLVEPVAGLSRVGNPMAAITGRAAETDAELAYRHGMAVYRLGRATLPALAANIRADVPQIREIGVFANSGDAVDAYGRLPHSVHVVADGGDVEAIARAIWTYKAAGIDTHGQIVQEVQTEFGRQTVRFDRIAPVYVWIKAQITLLPETEQAFPAAGFAQIRESLLQAADVFGLGDDVLYQKLYYAVFRTAGVATVDLKIARSAKPTEKPADSAFQAANLTIDPFAKAYFSASRIEVS</sequence>
<reference evidence="1" key="1">
    <citation type="submission" date="2009-04" db="EMBL/GenBank/DDBJ databases">
        <authorList>
            <person name="Weinstock G."/>
            <person name="Sodergren E."/>
            <person name="Clifton S."/>
            <person name="Fulton L."/>
            <person name="Fulton B."/>
            <person name="Courtney L."/>
            <person name="Fronick C."/>
            <person name="Harrison M."/>
            <person name="Strong C."/>
            <person name="Farmer C."/>
            <person name="Delahaunty K."/>
            <person name="Markovic C."/>
            <person name="Hall O."/>
            <person name="Minx P."/>
            <person name="Tomlinson C."/>
            <person name="Mitreva M."/>
            <person name="Nelson J."/>
            <person name="Hou S."/>
            <person name="Wollam A."/>
            <person name="Pepin K.H."/>
            <person name="Johnson M."/>
            <person name="Bhonagiri V."/>
            <person name="Nash W.E."/>
            <person name="Warren W."/>
            <person name="Chinwalla A."/>
            <person name="Mardis E.R."/>
            <person name="Wilson R.K."/>
        </authorList>
    </citation>
    <scope>NUCLEOTIDE SEQUENCE [LARGE SCALE GENOMIC DNA]</scope>
    <source>
        <strain evidence="1">ATCC 51147</strain>
    </source>
</reference>
<evidence type="ECO:0000313" key="2">
    <source>
        <dbReference type="Proteomes" id="UP000003009"/>
    </source>
</evidence>
<gene>
    <name evidence="1" type="ORF">GCWU000324_01038</name>
</gene>
<dbReference type="RefSeq" id="WP_003794967.1">
    <property type="nucleotide sequence ID" value="NZ_GG665871.1"/>
</dbReference>
<comment type="caution">
    <text evidence="1">The sequence shown here is derived from an EMBL/GenBank/DDBJ whole genome shotgun (WGS) entry which is preliminary data.</text>
</comment>
<evidence type="ECO:0000313" key="1">
    <source>
        <dbReference type="EMBL" id="EEP69126.1"/>
    </source>
</evidence>
<dbReference type="Proteomes" id="UP000003009">
    <property type="component" value="Unassembled WGS sequence"/>
</dbReference>
<name>C4GFX1_9NEIS</name>
<accession>C4GFX1</accession>
<proteinExistence type="predicted"/>
<keyword evidence="2" id="KW-1185">Reference proteome</keyword>
<protein>
    <submittedName>
        <fullName evidence="1">Uncharacterized protein</fullName>
    </submittedName>
</protein>
<organism evidence="1 2">
    <name type="scientific">Kingella oralis ATCC 51147</name>
    <dbReference type="NCBI Taxonomy" id="629741"/>
    <lineage>
        <taxon>Bacteria</taxon>
        <taxon>Pseudomonadati</taxon>
        <taxon>Pseudomonadota</taxon>
        <taxon>Betaproteobacteria</taxon>
        <taxon>Neisseriales</taxon>
        <taxon>Neisseriaceae</taxon>
        <taxon>Kingella</taxon>
    </lineage>
</organism>
<dbReference type="OrthoDB" id="5465441at2"/>
<dbReference type="EMBL" id="ACJW02000002">
    <property type="protein sequence ID" value="EEP69126.1"/>
    <property type="molecule type" value="Genomic_DNA"/>
</dbReference>
<dbReference type="AlphaFoldDB" id="C4GFX1"/>
<dbReference type="STRING" id="629741.GCWU000324_01038"/>
<dbReference type="HOGENOM" id="CLU_045101_0_0_4"/>